<dbReference type="AlphaFoldDB" id="A0A0A6V9E2"/>
<keyword evidence="4" id="KW-1185">Reference proteome</keyword>
<dbReference type="InterPro" id="IPR020108">
    <property type="entry name" value="Spore_coat_CotD"/>
</dbReference>
<dbReference type="EMBL" id="JRUN01000088">
    <property type="protein sequence ID" value="KHD84183.1"/>
    <property type="molecule type" value="Genomic_DNA"/>
</dbReference>
<name>A0A0A6V9E2_9BACI</name>
<dbReference type="Proteomes" id="UP000030588">
    <property type="component" value="Unassembled WGS sequence"/>
</dbReference>
<evidence type="ECO:0000313" key="2">
    <source>
        <dbReference type="EMBL" id="NEY20478.1"/>
    </source>
</evidence>
<reference evidence="1 3" key="1">
    <citation type="submission" date="2014-10" db="EMBL/GenBank/DDBJ databases">
        <title>Draft genome of phytase producing Bacillus ginsengihumi strain M2.11.</title>
        <authorList>
            <person name="Toymentseva A."/>
            <person name="Boulygina E.A."/>
            <person name="Kazakov S.V."/>
            <person name="Kayumov I."/>
            <person name="Suleimanova A.D."/>
            <person name="Mardanova A.M."/>
            <person name="Maria S.N."/>
            <person name="Sergey M.Y."/>
            <person name="Sharipova M.R."/>
        </authorList>
    </citation>
    <scope>NUCLEOTIDE SEQUENCE [LARGE SCALE GENOMIC DNA]</scope>
    <source>
        <strain evidence="1 3">M2.11</strain>
    </source>
</reference>
<gene>
    <name evidence="2" type="ORF">G4D61_10975</name>
    <name evidence="1" type="ORF">NG54_17210</name>
</gene>
<evidence type="ECO:0000313" key="4">
    <source>
        <dbReference type="Proteomes" id="UP000476934"/>
    </source>
</evidence>
<proteinExistence type="predicted"/>
<dbReference type="Pfam" id="PF11122">
    <property type="entry name" value="Spore-coat_CotD"/>
    <property type="match status" value="1"/>
</dbReference>
<organism evidence="1 3">
    <name type="scientific">Heyndrickxia ginsengihumi</name>
    <dbReference type="NCBI Taxonomy" id="363870"/>
    <lineage>
        <taxon>Bacteria</taxon>
        <taxon>Bacillati</taxon>
        <taxon>Bacillota</taxon>
        <taxon>Bacilli</taxon>
        <taxon>Bacillales</taxon>
        <taxon>Bacillaceae</taxon>
        <taxon>Heyndrickxia</taxon>
    </lineage>
</organism>
<reference evidence="2 4" key="3">
    <citation type="submission" date="2020-03" db="EMBL/GenBank/DDBJ databases">
        <title>Bacillus aquiflavi sp. nov., isolated from yellow water of strong flavor Chinese baijiu in Yibin region of China.</title>
        <authorList>
            <person name="Xie J."/>
        </authorList>
    </citation>
    <scope>NUCLEOTIDE SEQUENCE [LARGE SCALE GENOMIC DNA]</scope>
    <source>
        <strain evidence="2 4">Gsoil 114</strain>
    </source>
</reference>
<evidence type="ECO:0000313" key="1">
    <source>
        <dbReference type="EMBL" id="KHD84183.1"/>
    </source>
</evidence>
<accession>A0A0A6V9E2</accession>
<protein>
    <submittedName>
        <fullName evidence="1">Uncharacterized protein</fullName>
    </submittedName>
</protein>
<comment type="caution">
    <text evidence="1">The sequence shown here is derived from an EMBL/GenBank/DDBJ whole genome shotgun (WGS) entry which is preliminary data.</text>
</comment>
<dbReference type="EMBL" id="JAAIWK010000017">
    <property type="protein sequence ID" value="NEY20478.1"/>
    <property type="molecule type" value="Genomic_DNA"/>
</dbReference>
<sequence>MVAPTQYDPGMTDPAQNSVQTTIFPHVVNHVHPTHTTHVNKHVYTHKHYFPHTDSVVNECYENHVFCGAPVNPCCPPHHRPRPFGF</sequence>
<dbReference type="Proteomes" id="UP000476934">
    <property type="component" value="Unassembled WGS sequence"/>
</dbReference>
<evidence type="ECO:0000313" key="3">
    <source>
        <dbReference type="Proteomes" id="UP000030588"/>
    </source>
</evidence>
<reference evidence="2 4" key="2">
    <citation type="submission" date="2020-02" db="EMBL/GenBank/DDBJ databases">
        <authorList>
            <person name="Feng H."/>
        </authorList>
    </citation>
    <scope>NUCLEOTIDE SEQUENCE [LARGE SCALE GENOMIC DNA]</scope>
    <source>
        <strain evidence="2 4">Gsoil 114</strain>
    </source>
</reference>